<proteinExistence type="inferred from homology"/>
<evidence type="ECO:0000259" key="2">
    <source>
        <dbReference type="Pfam" id="PF03795"/>
    </source>
</evidence>
<comment type="similarity">
    <text evidence="1">Belongs to the YciI family.</text>
</comment>
<dbReference type="PANTHER" id="PTHR35174:SF3">
    <property type="entry name" value="BLL7171 PROTEIN"/>
    <property type="match status" value="1"/>
</dbReference>
<dbReference type="EMBL" id="SGXD01000001">
    <property type="protein sequence ID" value="RZS91773.1"/>
    <property type="molecule type" value="Genomic_DNA"/>
</dbReference>
<gene>
    <name evidence="3" type="ORF">EV189_1021</name>
</gene>
<reference evidence="3 4" key="1">
    <citation type="submission" date="2019-02" db="EMBL/GenBank/DDBJ databases">
        <title>Genomic Encyclopedia of Type Strains, Phase IV (KMG-IV): sequencing the most valuable type-strain genomes for metagenomic binning, comparative biology and taxonomic classification.</title>
        <authorList>
            <person name="Goeker M."/>
        </authorList>
    </citation>
    <scope>NUCLEOTIDE SEQUENCE [LARGE SCALE GENOMIC DNA]</scope>
    <source>
        <strain evidence="3 4">DSM 45622</strain>
    </source>
</reference>
<name>A0A4Q7NWS0_9ACTN</name>
<dbReference type="AlphaFoldDB" id="A0A4Q7NWS0"/>
<accession>A0A4Q7NWS0</accession>
<organism evidence="3 4">
    <name type="scientific">Motilibacter rhizosphaerae</name>
    <dbReference type="NCBI Taxonomy" id="598652"/>
    <lineage>
        <taxon>Bacteria</taxon>
        <taxon>Bacillati</taxon>
        <taxon>Actinomycetota</taxon>
        <taxon>Actinomycetes</taxon>
        <taxon>Motilibacterales</taxon>
        <taxon>Motilibacteraceae</taxon>
        <taxon>Motilibacter</taxon>
    </lineage>
</organism>
<sequence length="118" mass="13019">MKYMLLMFGSAGEMMATQPGDWVREMIDFMIAIDEELRASGELVEARGLADEARVVSLQDGQVVVSDGPYAESKEALAGYWVLDVASEERVVEIAGRIARWSGRVELRRVADGPPDID</sequence>
<protein>
    <recommendedName>
        <fullName evidence="2">YCII-related domain-containing protein</fullName>
    </recommendedName>
</protein>
<evidence type="ECO:0000313" key="4">
    <source>
        <dbReference type="Proteomes" id="UP000293638"/>
    </source>
</evidence>
<evidence type="ECO:0000256" key="1">
    <source>
        <dbReference type="ARBA" id="ARBA00007689"/>
    </source>
</evidence>
<evidence type="ECO:0000313" key="3">
    <source>
        <dbReference type="EMBL" id="RZS91773.1"/>
    </source>
</evidence>
<keyword evidence="4" id="KW-1185">Reference proteome</keyword>
<dbReference type="SUPFAM" id="SSF54909">
    <property type="entry name" value="Dimeric alpha+beta barrel"/>
    <property type="match status" value="1"/>
</dbReference>
<dbReference type="InterPro" id="IPR011008">
    <property type="entry name" value="Dimeric_a/b-barrel"/>
</dbReference>
<dbReference type="InterPro" id="IPR005545">
    <property type="entry name" value="YCII"/>
</dbReference>
<feature type="domain" description="YCII-related" evidence="2">
    <location>
        <begin position="1"/>
        <end position="110"/>
    </location>
</feature>
<dbReference type="Gene3D" id="3.30.70.1060">
    <property type="entry name" value="Dimeric alpha+beta barrel"/>
    <property type="match status" value="1"/>
</dbReference>
<dbReference type="Proteomes" id="UP000293638">
    <property type="component" value="Unassembled WGS sequence"/>
</dbReference>
<dbReference type="Pfam" id="PF03795">
    <property type="entry name" value="YCII"/>
    <property type="match status" value="1"/>
</dbReference>
<dbReference type="OrthoDB" id="668782at2"/>
<dbReference type="PANTHER" id="PTHR35174">
    <property type="entry name" value="BLL7171 PROTEIN-RELATED"/>
    <property type="match status" value="1"/>
</dbReference>
<comment type="caution">
    <text evidence="3">The sequence shown here is derived from an EMBL/GenBank/DDBJ whole genome shotgun (WGS) entry which is preliminary data.</text>
</comment>